<feature type="compositionally biased region" description="Basic and acidic residues" evidence="1">
    <location>
        <begin position="60"/>
        <end position="104"/>
    </location>
</feature>
<protein>
    <submittedName>
        <fullName evidence="3">Uncharacterized protein</fullName>
    </submittedName>
</protein>
<keyword evidence="4" id="KW-1185">Reference proteome</keyword>
<feature type="region of interest" description="Disordered" evidence="1">
    <location>
        <begin position="30"/>
        <end position="140"/>
    </location>
</feature>
<evidence type="ECO:0000256" key="1">
    <source>
        <dbReference type="SAM" id="MobiDB-lite"/>
    </source>
</evidence>
<name>A0ABN9CJY1_9NEOB</name>
<reference evidence="3" key="1">
    <citation type="submission" date="2023-05" db="EMBL/GenBank/DDBJ databases">
        <authorList>
            <person name="Stuckert A."/>
        </authorList>
    </citation>
    <scope>NUCLEOTIDE SEQUENCE</scope>
</reference>
<proteinExistence type="predicted"/>
<feature type="chain" id="PRO_5047396472" evidence="2">
    <location>
        <begin position="26"/>
        <end position="174"/>
    </location>
</feature>
<feature type="compositionally biased region" description="Polar residues" evidence="1">
    <location>
        <begin position="35"/>
        <end position="49"/>
    </location>
</feature>
<evidence type="ECO:0000256" key="2">
    <source>
        <dbReference type="SAM" id="SignalP"/>
    </source>
</evidence>
<gene>
    <name evidence="3" type="ORF">SPARVUS_LOCUS5252124</name>
</gene>
<comment type="caution">
    <text evidence="3">The sequence shown here is derived from an EMBL/GenBank/DDBJ whole genome shotgun (WGS) entry which is preliminary data.</text>
</comment>
<dbReference type="Proteomes" id="UP001162483">
    <property type="component" value="Unassembled WGS sequence"/>
</dbReference>
<evidence type="ECO:0000313" key="4">
    <source>
        <dbReference type="Proteomes" id="UP001162483"/>
    </source>
</evidence>
<evidence type="ECO:0000313" key="3">
    <source>
        <dbReference type="EMBL" id="CAI9560459.1"/>
    </source>
</evidence>
<dbReference type="EMBL" id="CATNWA010010744">
    <property type="protein sequence ID" value="CAI9560459.1"/>
    <property type="molecule type" value="Genomic_DNA"/>
</dbReference>
<organism evidence="3 4">
    <name type="scientific">Staurois parvus</name>
    <dbReference type="NCBI Taxonomy" id="386267"/>
    <lineage>
        <taxon>Eukaryota</taxon>
        <taxon>Metazoa</taxon>
        <taxon>Chordata</taxon>
        <taxon>Craniata</taxon>
        <taxon>Vertebrata</taxon>
        <taxon>Euteleostomi</taxon>
        <taxon>Amphibia</taxon>
        <taxon>Batrachia</taxon>
        <taxon>Anura</taxon>
        <taxon>Neobatrachia</taxon>
        <taxon>Ranoidea</taxon>
        <taxon>Ranidae</taxon>
        <taxon>Staurois</taxon>
    </lineage>
</organism>
<sequence>MDEVWILSLCLTLFALFLFILTLKSKEPVPESISKKSAPSTPSYVSSGGRSLELEEEDVDKMMERLNKLLYQDEPKKKEVPQERKKPVVQEKAPESPLHIKDSESAPETQEPVGKGPVHTQPAYQPSHHRVQEKSAEPAVENIMDEIEQAVQETSELDYYARRRQERAAARAKL</sequence>
<keyword evidence="2" id="KW-0732">Signal</keyword>
<accession>A0ABN9CJY1</accession>
<feature type="signal peptide" evidence="2">
    <location>
        <begin position="1"/>
        <end position="25"/>
    </location>
</feature>